<organism evidence="2 3">
    <name type="scientific">Sapayoa aenigma</name>
    <name type="common">broad-billed sapayoa</name>
    <dbReference type="NCBI Taxonomy" id="239371"/>
    <lineage>
        <taxon>Eukaryota</taxon>
        <taxon>Metazoa</taxon>
        <taxon>Chordata</taxon>
        <taxon>Craniata</taxon>
        <taxon>Vertebrata</taxon>
        <taxon>Euteleostomi</taxon>
        <taxon>Archelosauria</taxon>
        <taxon>Archosauria</taxon>
        <taxon>Dinosauria</taxon>
        <taxon>Saurischia</taxon>
        <taxon>Theropoda</taxon>
        <taxon>Coelurosauria</taxon>
        <taxon>Aves</taxon>
        <taxon>Neognathae</taxon>
        <taxon>Neoaves</taxon>
        <taxon>Telluraves</taxon>
        <taxon>Australaves</taxon>
        <taxon>Passeriformes</taxon>
        <taxon>Tyrannidae</taxon>
        <taxon>Sapayoa</taxon>
    </lineage>
</organism>
<dbReference type="OrthoDB" id="9947694at2759"/>
<feature type="compositionally biased region" description="Polar residues" evidence="1">
    <location>
        <begin position="14"/>
        <end position="24"/>
    </location>
</feature>
<dbReference type="EMBL" id="VZSY01000035">
    <property type="protein sequence ID" value="NXA04906.1"/>
    <property type="molecule type" value="Genomic_DNA"/>
</dbReference>
<feature type="region of interest" description="Disordered" evidence="1">
    <location>
        <begin position="12"/>
        <end position="39"/>
    </location>
</feature>
<keyword evidence="3" id="KW-1185">Reference proteome</keyword>
<feature type="non-terminal residue" evidence="2">
    <location>
        <position position="1"/>
    </location>
</feature>
<gene>
    <name evidence="2" type="primary">Cdca2</name>
    <name evidence="2" type="ORF">SAPAEN_R14822</name>
</gene>
<name>A0A7K7SKP2_9TYRA</name>
<dbReference type="AlphaFoldDB" id="A0A7K7SKP2"/>
<evidence type="ECO:0000313" key="2">
    <source>
        <dbReference type="EMBL" id="NXA04906.1"/>
    </source>
</evidence>
<feature type="non-terminal residue" evidence="2">
    <location>
        <position position="113"/>
    </location>
</feature>
<reference evidence="2 3" key="1">
    <citation type="submission" date="2019-09" db="EMBL/GenBank/DDBJ databases">
        <title>Bird 10,000 Genomes (B10K) Project - Family phase.</title>
        <authorList>
            <person name="Zhang G."/>
        </authorList>
    </citation>
    <scope>NUCLEOTIDE SEQUENCE [LARGE SCALE GENOMIC DNA]</scope>
    <source>
        <strain evidence="2">B10K-DU-030-41</strain>
        <tissue evidence="2">Muscle</tissue>
    </source>
</reference>
<protein>
    <submittedName>
        <fullName evidence="2">CDCA2 protein</fullName>
    </submittedName>
</protein>
<dbReference type="Proteomes" id="UP000589485">
    <property type="component" value="Unassembled WGS sequence"/>
</dbReference>
<comment type="caution">
    <text evidence="2">The sequence shown here is derived from an EMBL/GenBank/DDBJ whole genome shotgun (WGS) entry which is preliminary data.</text>
</comment>
<sequence>LGGDWGTEALAVNSKGSFPSSTSGPLGDGSYLTPQKPRGEGKAAFGILEEWRKKPVDFAAVTIAESGIAQGSFTPGWNSPAALKFRRRATVGLRGSPENNSLIRYLAQQRSTR</sequence>
<accession>A0A7K7SKP2</accession>
<evidence type="ECO:0000256" key="1">
    <source>
        <dbReference type="SAM" id="MobiDB-lite"/>
    </source>
</evidence>
<proteinExistence type="predicted"/>
<evidence type="ECO:0000313" key="3">
    <source>
        <dbReference type="Proteomes" id="UP000589485"/>
    </source>
</evidence>